<dbReference type="OrthoDB" id="5835829at2759"/>
<sequence length="468" mass="51864">MENSTIPTKLKKHVAVLAFPFGCHPLALLNPVKKLAMAVPEIQVSFFNLANSNNYLFSASEANNLPRNIKPYSVGDGVPLNHVFSGHPIERLDLFIKATPENYKQGLELAVTEMGRINCLITDAFLAFAGAMVNDFNVSWIPVWIPVPHSLSVHIYTDTLRQYYFTSGDGKNGNHRNRESKTLENIPGLAEIRVEDLPDEINKETLLSCMLGQMGHVLPQATALVMNFYQELYPKPLLDDLKSKISIVLNVGFVTLSMPPPPLPLSNTDATGCLSWLDTQKTMSVAYISFGTVVGIPPNEIRELANALEESKMPFLWSIRDNLRENLPNGFLEMTNWHGKVVSWAPQTQVLAHSSVGVYVTHCGANSVYESTANGVPMICRPVFADNMINARIVEEIWETGVRVDGGVFTKKGLIKNLNFILEHEDGKEIRRKVKDLQELILKAAAPNGNAAQDFKNLVQVVSSISNN</sequence>
<dbReference type="InterPro" id="IPR002213">
    <property type="entry name" value="UDP_glucos_trans"/>
</dbReference>
<comment type="similarity">
    <text evidence="1">Belongs to the UDP-glycosyltransferase family.</text>
</comment>
<dbReference type="PANTHER" id="PTHR11926:SF1560">
    <property type="entry name" value="UDP-GLYCOSYLTRANSFERASE 74E1-RELATED"/>
    <property type="match status" value="1"/>
</dbReference>
<keyword evidence="3" id="KW-0808">Transferase</keyword>
<evidence type="ECO:0000256" key="1">
    <source>
        <dbReference type="ARBA" id="ARBA00009995"/>
    </source>
</evidence>
<keyword evidence="2" id="KW-0328">Glycosyltransferase</keyword>
<name>A0A067KUL4_JATCU</name>
<evidence type="ECO:0000256" key="3">
    <source>
        <dbReference type="ARBA" id="ARBA00022679"/>
    </source>
</evidence>
<dbReference type="EMBL" id="KK914463">
    <property type="protein sequence ID" value="KDP35970.1"/>
    <property type="molecule type" value="Genomic_DNA"/>
</dbReference>
<dbReference type="FunFam" id="3.40.50.2000:FF:000091">
    <property type="entry name" value="Glycosyltransferase"/>
    <property type="match status" value="1"/>
</dbReference>
<reference evidence="4 5" key="1">
    <citation type="journal article" date="2014" name="PLoS ONE">
        <title>Global Analysis of Gene Expression Profiles in Physic Nut (Jatropha curcas L.) Seedlings Exposed to Salt Stress.</title>
        <authorList>
            <person name="Zhang L."/>
            <person name="Zhang C."/>
            <person name="Wu P."/>
            <person name="Chen Y."/>
            <person name="Li M."/>
            <person name="Jiang H."/>
            <person name="Wu G."/>
        </authorList>
    </citation>
    <scope>NUCLEOTIDE SEQUENCE [LARGE SCALE GENOMIC DNA]</scope>
    <source>
        <strain evidence="5">cv. GZQX0401</strain>
        <tissue evidence="4">Young leaves</tissue>
    </source>
</reference>
<dbReference type="CDD" id="cd03784">
    <property type="entry name" value="GT1_Gtf-like"/>
    <property type="match status" value="1"/>
</dbReference>
<dbReference type="Proteomes" id="UP000027138">
    <property type="component" value="Unassembled WGS sequence"/>
</dbReference>
<dbReference type="GO" id="GO:0080043">
    <property type="term" value="F:quercetin 3-O-glucosyltransferase activity"/>
    <property type="evidence" value="ECO:0007669"/>
    <property type="project" value="TreeGrafter"/>
</dbReference>
<accession>A0A067KUL4</accession>
<evidence type="ECO:0000313" key="5">
    <source>
        <dbReference type="Proteomes" id="UP000027138"/>
    </source>
</evidence>
<evidence type="ECO:0000313" key="4">
    <source>
        <dbReference type="EMBL" id="KDP35970.1"/>
    </source>
</evidence>
<dbReference type="Pfam" id="PF00201">
    <property type="entry name" value="UDPGT"/>
    <property type="match status" value="1"/>
</dbReference>
<evidence type="ECO:0000256" key="2">
    <source>
        <dbReference type="ARBA" id="ARBA00022676"/>
    </source>
</evidence>
<dbReference type="SUPFAM" id="SSF53756">
    <property type="entry name" value="UDP-Glycosyltransferase/glycogen phosphorylase"/>
    <property type="match status" value="1"/>
</dbReference>
<protein>
    <recommendedName>
        <fullName evidence="6">Glycosyltransferase</fullName>
    </recommendedName>
</protein>
<keyword evidence="5" id="KW-1185">Reference proteome</keyword>
<evidence type="ECO:0008006" key="6">
    <source>
        <dbReference type="Google" id="ProtNLM"/>
    </source>
</evidence>
<dbReference type="GO" id="GO:0080044">
    <property type="term" value="F:quercetin 7-O-glucosyltransferase activity"/>
    <property type="evidence" value="ECO:0007669"/>
    <property type="project" value="TreeGrafter"/>
</dbReference>
<dbReference type="AlphaFoldDB" id="A0A067KUL4"/>
<gene>
    <name evidence="4" type="ORF">JCGZ_09942</name>
</gene>
<dbReference type="PANTHER" id="PTHR11926">
    <property type="entry name" value="GLUCOSYL/GLUCURONOSYL TRANSFERASES"/>
    <property type="match status" value="1"/>
</dbReference>
<organism evidence="4 5">
    <name type="scientific">Jatropha curcas</name>
    <name type="common">Barbados nut</name>
    <dbReference type="NCBI Taxonomy" id="180498"/>
    <lineage>
        <taxon>Eukaryota</taxon>
        <taxon>Viridiplantae</taxon>
        <taxon>Streptophyta</taxon>
        <taxon>Embryophyta</taxon>
        <taxon>Tracheophyta</taxon>
        <taxon>Spermatophyta</taxon>
        <taxon>Magnoliopsida</taxon>
        <taxon>eudicotyledons</taxon>
        <taxon>Gunneridae</taxon>
        <taxon>Pentapetalae</taxon>
        <taxon>rosids</taxon>
        <taxon>fabids</taxon>
        <taxon>Malpighiales</taxon>
        <taxon>Euphorbiaceae</taxon>
        <taxon>Crotonoideae</taxon>
        <taxon>Jatropheae</taxon>
        <taxon>Jatropha</taxon>
    </lineage>
</organism>
<proteinExistence type="inferred from homology"/>
<dbReference type="Gene3D" id="3.40.50.2000">
    <property type="entry name" value="Glycogen Phosphorylase B"/>
    <property type="match status" value="2"/>
</dbReference>